<keyword evidence="1" id="KW-1133">Transmembrane helix</keyword>
<accession>A0A4S3KR26</accession>
<protein>
    <recommendedName>
        <fullName evidence="4">Twin transmembrane helix small protein</fullName>
    </recommendedName>
</protein>
<sequence length="73" mass="8015">MHTLFKAALILMLLAAIFSLGQALFYMMTERPDSNPKRMAWALTRRIGFSLGVFLLVIIGILTGLLKPHGLGG</sequence>
<dbReference type="RefSeq" id="WP_081125901.1">
    <property type="nucleotide sequence ID" value="NZ_DAHXOC010000001.1"/>
</dbReference>
<gene>
    <name evidence="2" type="ORF">B1806_07795</name>
</gene>
<dbReference type="STRING" id="993689.GCA_002077135_00462"/>
<proteinExistence type="predicted"/>
<keyword evidence="1" id="KW-0472">Membrane</keyword>
<keyword evidence="3" id="KW-1185">Reference proteome</keyword>
<evidence type="ECO:0000313" key="3">
    <source>
        <dbReference type="Proteomes" id="UP000307749"/>
    </source>
</evidence>
<evidence type="ECO:0000256" key="1">
    <source>
        <dbReference type="SAM" id="Phobius"/>
    </source>
</evidence>
<dbReference type="AlphaFoldDB" id="A0A4S3KR26"/>
<name>A0A4S3KR26_9GAMM</name>
<dbReference type="OrthoDB" id="7066027at2"/>
<organism evidence="2 3">
    <name type="scientific">Metallibacterium scheffleri</name>
    <dbReference type="NCBI Taxonomy" id="993689"/>
    <lineage>
        <taxon>Bacteria</taxon>
        <taxon>Pseudomonadati</taxon>
        <taxon>Pseudomonadota</taxon>
        <taxon>Gammaproteobacteria</taxon>
        <taxon>Lysobacterales</taxon>
        <taxon>Rhodanobacteraceae</taxon>
        <taxon>Metallibacterium</taxon>
    </lineage>
</organism>
<comment type="caution">
    <text evidence="2">The sequence shown here is derived from an EMBL/GenBank/DDBJ whole genome shotgun (WGS) entry which is preliminary data.</text>
</comment>
<dbReference type="InterPro" id="IPR021313">
    <property type="entry name" value="DUF2909"/>
</dbReference>
<evidence type="ECO:0000313" key="2">
    <source>
        <dbReference type="EMBL" id="THD10594.1"/>
    </source>
</evidence>
<reference evidence="2 3" key="1">
    <citation type="submission" date="2017-02" db="EMBL/GenBank/DDBJ databases">
        <title>Whole genome sequencing of Metallibacterium scheffleri DSM 24874 (T).</title>
        <authorList>
            <person name="Kumar S."/>
            <person name="Patil P."/>
            <person name="Patil P.B."/>
        </authorList>
    </citation>
    <scope>NUCLEOTIDE SEQUENCE [LARGE SCALE GENOMIC DNA]</scope>
    <source>
        <strain evidence="2 3">DSM 24874</strain>
    </source>
</reference>
<evidence type="ECO:0008006" key="4">
    <source>
        <dbReference type="Google" id="ProtNLM"/>
    </source>
</evidence>
<dbReference type="EMBL" id="MWQO01000024">
    <property type="protein sequence ID" value="THD10594.1"/>
    <property type="molecule type" value="Genomic_DNA"/>
</dbReference>
<dbReference type="Pfam" id="PF11137">
    <property type="entry name" value="DUF2909"/>
    <property type="match status" value="1"/>
</dbReference>
<keyword evidence="1" id="KW-0812">Transmembrane</keyword>
<feature type="transmembrane region" description="Helical" evidence="1">
    <location>
        <begin position="47"/>
        <end position="66"/>
    </location>
</feature>
<dbReference type="Proteomes" id="UP000307749">
    <property type="component" value="Unassembled WGS sequence"/>
</dbReference>